<dbReference type="SUPFAM" id="SSF52833">
    <property type="entry name" value="Thioredoxin-like"/>
    <property type="match status" value="1"/>
</dbReference>
<feature type="domain" description="GST N-terminal" evidence="1">
    <location>
        <begin position="1"/>
        <end position="35"/>
    </location>
</feature>
<dbReference type="KEGG" id="fvr:FVEG_07647"/>
<name>W7MIY2_GIBM7</name>
<dbReference type="STRING" id="334819.W7MIY2"/>
<gene>
    <name evidence="2" type="ORF">FVEG_07647</name>
</gene>
<evidence type="ECO:0000313" key="3">
    <source>
        <dbReference type="Proteomes" id="UP000009096"/>
    </source>
</evidence>
<dbReference type="eggNOG" id="KOG0867">
    <property type="taxonomic scope" value="Eukaryota"/>
</dbReference>
<reference evidence="2 3" key="1">
    <citation type="journal article" date="2010" name="Nature">
        <title>Comparative genomics reveals mobile pathogenicity chromosomes in Fusarium.</title>
        <authorList>
            <person name="Ma L.J."/>
            <person name="van der Does H.C."/>
            <person name="Borkovich K.A."/>
            <person name="Coleman J.J."/>
            <person name="Daboussi M.J."/>
            <person name="Di Pietro A."/>
            <person name="Dufresne M."/>
            <person name="Freitag M."/>
            <person name="Grabherr M."/>
            <person name="Henrissat B."/>
            <person name="Houterman P.M."/>
            <person name="Kang S."/>
            <person name="Shim W.B."/>
            <person name="Woloshuk C."/>
            <person name="Xie X."/>
            <person name="Xu J.R."/>
            <person name="Antoniw J."/>
            <person name="Baker S.E."/>
            <person name="Bluhm B.H."/>
            <person name="Breakspear A."/>
            <person name="Brown D.W."/>
            <person name="Butchko R.A."/>
            <person name="Chapman S."/>
            <person name="Coulson R."/>
            <person name="Coutinho P.M."/>
            <person name="Danchin E.G."/>
            <person name="Diener A."/>
            <person name="Gale L.R."/>
            <person name="Gardiner D.M."/>
            <person name="Goff S."/>
            <person name="Hammond-Kosack K.E."/>
            <person name="Hilburn K."/>
            <person name="Hua-Van A."/>
            <person name="Jonkers W."/>
            <person name="Kazan K."/>
            <person name="Kodira C.D."/>
            <person name="Koehrsen M."/>
            <person name="Kumar L."/>
            <person name="Lee Y.H."/>
            <person name="Li L."/>
            <person name="Manners J.M."/>
            <person name="Miranda-Saavedra D."/>
            <person name="Mukherjee M."/>
            <person name="Park G."/>
            <person name="Park J."/>
            <person name="Park S.Y."/>
            <person name="Proctor R.H."/>
            <person name="Regev A."/>
            <person name="Ruiz-Roldan M.C."/>
            <person name="Sain D."/>
            <person name="Sakthikumar S."/>
            <person name="Sykes S."/>
            <person name="Schwartz D.C."/>
            <person name="Turgeon B.G."/>
            <person name="Wapinski I."/>
            <person name="Yoder O."/>
            <person name="Young S."/>
            <person name="Zeng Q."/>
            <person name="Zhou S."/>
            <person name="Galagan J."/>
            <person name="Cuomo C.A."/>
            <person name="Kistler H.C."/>
            <person name="Rep M."/>
        </authorList>
    </citation>
    <scope>NUCLEOTIDE SEQUENCE [LARGE SCALE GENOMIC DNA]</scope>
    <source>
        <strain evidence="3">M3125 / FGSC 7600</strain>
    </source>
</reference>
<dbReference type="PROSITE" id="PS50404">
    <property type="entry name" value="GST_NTER"/>
    <property type="match status" value="1"/>
</dbReference>
<dbReference type="InterPro" id="IPR004045">
    <property type="entry name" value="Glutathione_S-Trfase_N"/>
</dbReference>
<dbReference type="RefSeq" id="XP_018753771.1">
    <property type="nucleotide sequence ID" value="XM_018896323.1"/>
</dbReference>
<dbReference type="Gene3D" id="1.20.1050.10">
    <property type="match status" value="1"/>
</dbReference>
<keyword evidence="3" id="KW-1185">Reference proteome</keyword>
<dbReference type="OrthoDB" id="2309723at2759"/>
<protein>
    <recommendedName>
        <fullName evidence="1">GST N-terminal domain-containing protein</fullName>
    </recommendedName>
</protein>
<dbReference type="AlphaFoldDB" id="W7MIY2"/>
<dbReference type="Proteomes" id="UP000009096">
    <property type="component" value="Chromosome 8"/>
</dbReference>
<sequence length="106" mass="12066">MNPRGEVPALDIDGFILIEITAICGYLDEVAKGVKSLFGNTALERVETRMWLRRMVLELAQPVISWYRNGPDTIDFYKGNRIPTPEARVVQKGYYQPVPKAPRRST</sequence>
<dbReference type="HOGENOM" id="CLU_2223512_0_0_1"/>
<dbReference type="InterPro" id="IPR036249">
    <property type="entry name" value="Thioredoxin-like_sf"/>
</dbReference>
<dbReference type="GeneID" id="30065429"/>
<dbReference type="EMBL" id="CM000585">
    <property type="protein sequence ID" value="EWG47580.1"/>
    <property type="molecule type" value="Genomic_DNA"/>
</dbReference>
<evidence type="ECO:0000313" key="2">
    <source>
        <dbReference type="EMBL" id="EWG47580.1"/>
    </source>
</evidence>
<evidence type="ECO:0000259" key="1">
    <source>
        <dbReference type="PROSITE" id="PS50404"/>
    </source>
</evidence>
<organism evidence="2 3">
    <name type="scientific">Gibberella moniliformis (strain M3125 / FGSC 7600)</name>
    <name type="common">Maize ear and stalk rot fungus</name>
    <name type="synonym">Fusarium verticillioides</name>
    <dbReference type="NCBI Taxonomy" id="334819"/>
    <lineage>
        <taxon>Eukaryota</taxon>
        <taxon>Fungi</taxon>
        <taxon>Dikarya</taxon>
        <taxon>Ascomycota</taxon>
        <taxon>Pezizomycotina</taxon>
        <taxon>Sordariomycetes</taxon>
        <taxon>Hypocreomycetidae</taxon>
        <taxon>Hypocreales</taxon>
        <taxon>Nectriaceae</taxon>
        <taxon>Fusarium</taxon>
        <taxon>Fusarium fujikuroi species complex</taxon>
    </lineage>
</organism>
<dbReference type="Gene3D" id="3.40.30.10">
    <property type="entry name" value="Glutaredoxin"/>
    <property type="match status" value="1"/>
</dbReference>
<dbReference type="VEuPathDB" id="FungiDB:FVEG_07647"/>
<proteinExistence type="predicted"/>
<dbReference type="EMBL" id="DS022250">
    <property type="protein sequence ID" value="EWG47580.1"/>
    <property type="molecule type" value="Genomic_DNA"/>
</dbReference>
<accession>W7MIY2</accession>